<evidence type="ECO:0000256" key="1">
    <source>
        <dbReference type="ARBA" id="ARBA00001362"/>
    </source>
</evidence>
<evidence type="ECO:0000256" key="5">
    <source>
        <dbReference type="ARBA" id="ARBA00022833"/>
    </source>
</evidence>
<dbReference type="CDD" id="cd14840">
    <property type="entry name" value="D-Ala-D-Ala_dipeptidase_Aad"/>
    <property type="match status" value="1"/>
</dbReference>
<dbReference type="InterPro" id="IPR009045">
    <property type="entry name" value="Zn_M74/Hedgehog-like"/>
</dbReference>
<comment type="similarity">
    <text evidence="9">Belongs to the peptidase M15D family.</text>
</comment>
<dbReference type="GO" id="GO:0160237">
    <property type="term" value="F:D-Ala-D-Ala dipeptidase activity"/>
    <property type="evidence" value="ECO:0007669"/>
    <property type="project" value="UniProtKB-EC"/>
</dbReference>
<dbReference type="KEGG" id="mtt:Ftrac_2776"/>
<dbReference type="Gene3D" id="3.30.1380.10">
    <property type="match status" value="1"/>
</dbReference>
<keyword evidence="6 9" id="KW-0224">Dipeptidase</keyword>
<dbReference type="AlphaFoldDB" id="E4TRQ5"/>
<dbReference type="InterPro" id="IPR000755">
    <property type="entry name" value="A_A_dipeptidase"/>
</dbReference>
<dbReference type="HOGENOM" id="CLU_060744_1_1_10"/>
<dbReference type="Pfam" id="PF01427">
    <property type="entry name" value="Peptidase_M15"/>
    <property type="match status" value="1"/>
</dbReference>
<feature type="site" description="Transition state stabilizer" evidence="9">
    <location>
        <position position="131"/>
    </location>
</feature>
<evidence type="ECO:0000256" key="8">
    <source>
        <dbReference type="ARBA" id="ARBA00023316"/>
    </source>
</evidence>
<dbReference type="SUPFAM" id="SSF55166">
    <property type="entry name" value="Hedgehog/DD-peptidase"/>
    <property type="match status" value="1"/>
</dbReference>
<evidence type="ECO:0000313" key="11">
    <source>
        <dbReference type="Proteomes" id="UP000008720"/>
    </source>
</evidence>
<evidence type="ECO:0000256" key="7">
    <source>
        <dbReference type="ARBA" id="ARBA00023049"/>
    </source>
</evidence>
<name>E4TRQ5_MARTH</name>
<evidence type="ECO:0000256" key="3">
    <source>
        <dbReference type="ARBA" id="ARBA00022723"/>
    </source>
</evidence>
<accession>E4TRQ5</accession>
<feature type="active site" description="Proton donor/acceptor" evidence="9">
    <location>
        <position position="223"/>
    </location>
</feature>
<evidence type="ECO:0000256" key="2">
    <source>
        <dbReference type="ARBA" id="ARBA00022670"/>
    </source>
</evidence>
<comment type="catalytic activity">
    <reaction evidence="1 9">
        <text>D-alanyl-D-alanine + H2O = 2 D-alanine</text>
        <dbReference type="Rhea" id="RHEA:20661"/>
        <dbReference type="ChEBI" id="CHEBI:15377"/>
        <dbReference type="ChEBI" id="CHEBI:57416"/>
        <dbReference type="ChEBI" id="CHEBI:57822"/>
        <dbReference type="EC" id="3.4.13.22"/>
    </reaction>
</comment>
<evidence type="ECO:0000256" key="9">
    <source>
        <dbReference type="HAMAP-Rule" id="MF_01924"/>
    </source>
</evidence>
<evidence type="ECO:0000313" key="10">
    <source>
        <dbReference type="EMBL" id="ADR22754.1"/>
    </source>
</evidence>
<dbReference type="EMBL" id="CP002349">
    <property type="protein sequence ID" value="ADR22754.1"/>
    <property type="molecule type" value="Genomic_DNA"/>
</dbReference>
<comment type="function">
    <text evidence="9">Catalyzes hydrolysis of the D-alanyl-D-alanine dipeptide.</text>
</comment>
<evidence type="ECO:0000256" key="6">
    <source>
        <dbReference type="ARBA" id="ARBA00022997"/>
    </source>
</evidence>
<feature type="binding site" evidence="9">
    <location>
        <position position="226"/>
    </location>
    <ligand>
        <name>Zn(2+)</name>
        <dbReference type="ChEBI" id="CHEBI:29105"/>
        <note>catalytic</note>
    </ligand>
</feature>
<comment type="cofactor">
    <cofactor evidence="9">
        <name>Zn(2+)</name>
        <dbReference type="ChEBI" id="CHEBI:29105"/>
    </cofactor>
    <text evidence="9">Binds 1 zinc ion per subunit.</text>
</comment>
<dbReference type="PANTHER" id="PTHR43126">
    <property type="entry name" value="D-ALANYL-D-ALANINE DIPEPTIDASE"/>
    <property type="match status" value="1"/>
</dbReference>
<dbReference type="HAMAP" id="MF_01924">
    <property type="entry name" value="A_A_dipeptidase"/>
    <property type="match status" value="1"/>
</dbReference>
<keyword evidence="4 9" id="KW-0378">Hydrolase</keyword>
<organism evidence="10 11">
    <name type="scientific">Marivirga tractuosa (strain ATCC 23168 / DSM 4126 / NBRC 15989 / NCIMB 1408 / VKM B-1430 / H-43)</name>
    <name type="common">Microscilla tractuosa</name>
    <name type="synonym">Flexibacter tractuosus</name>
    <dbReference type="NCBI Taxonomy" id="643867"/>
    <lineage>
        <taxon>Bacteria</taxon>
        <taxon>Pseudomonadati</taxon>
        <taxon>Bacteroidota</taxon>
        <taxon>Cytophagia</taxon>
        <taxon>Cytophagales</taxon>
        <taxon>Marivirgaceae</taxon>
        <taxon>Marivirga</taxon>
    </lineage>
</organism>
<dbReference type="GO" id="GO:0008270">
    <property type="term" value="F:zinc ion binding"/>
    <property type="evidence" value="ECO:0007669"/>
    <property type="project" value="UniProtKB-UniRule"/>
</dbReference>
<gene>
    <name evidence="10" type="ordered locus">Ftrac_2776</name>
</gene>
<dbReference type="GO" id="GO:0006508">
    <property type="term" value="P:proteolysis"/>
    <property type="evidence" value="ECO:0007669"/>
    <property type="project" value="UniProtKB-KW"/>
</dbReference>
<dbReference type="EC" id="3.4.13.22" evidence="9"/>
<proteinExistence type="inferred from homology"/>
<keyword evidence="5 9" id="KW-0862">Zinc</keyword>
<keyword evidence="11" id="KW-1185">Reference proteome</keyword>
<sequence length="244" mass="28359">MKLYENQMNKIITILFTSALFLLSCQQEKKKEGDTNNQNISSQKEESTVKDKVQNLIAIEELADSAFVNLRKVSDSFQYDMRYATDNNFLGQKVYDCANCWLRARTVKALIQANKEFVKKGYKIQFYDCFRPRAVQYKMWEVMPDARYVANPKSGSIHNRGDAVDITLVNIKTNKALDMGTDFDYFGKEAHYDYDQLPAQVQENRKLLRSVMEANGFQGIRTEWWHFSFIGEVYPISNQALCNE</sequence>
<keyword evidence="2 9" id="KW-0645">Protease</keyword>
<dbReference type="PROSITE" id="PS51257">
    <property type="entry name" value="PROKAR_LIPOPROTEIN"/>
    <property type="match status" value="1"/>
</dbReference>
<feature type="binding site" evidence="9">
    <location>
        <position position="158"/>
    </location>
    <ligand>
        <name>Zn(2+)</name>
        <dbReference type="ChEBI" id="CHEBI:29105"/>
        <note>catalytic</note>
    </ligand>
</feature>
<dbReference type="Proteomes" id="UP000008720">
    <property type="component" value="Chromosome"/>
</dbReference>
<dbReference type="eggNOG" id="COG2173">
    <property type="taxonomic scope" value="Bacteria"/>
</dbReference>
<dbReference type="STRING" id="643867.Ftrac_2776"/>
<evidence type="ECO:0000256" key="4">
    <source>
        <dbReference type="ARBA" id="ARBA00022801"/>
    </source>
</evidence>
<reference evidence="10 11" key="1">
    <citation type="journal article" date="2011" name="Stand. Genomic Sci.">
        <title>Complete genome sequence of Marivirga tractuosa type strain (H-43).</title>
        <authorList>
            <person name="Pagani I."/>
            <person name="Chertkov O."/>
            <person name="Lapidus A."/>
            <person name="Lucas S."/>
            <person name="Del Rio T.G."/>
            <person name="Tice H."/>
            <person name="Copeland A."/>
            <person name="Cheng J.F."/>
            <person name="Nolan M."/>
            <person name="Saunders E."/>
            <person name="Pitluck S."/>
            <person name="Held B."/>
            <person name="Goodwin L."/>
            <person name="Liolios K."/>
            <person name="Ovchinikova G."/>
            <person name="Ivanova N."/>
            <person name="Mavromatis K."/>
            <person name="Pati A."/>
            <person name="Chen A."/>
            <person name="Palaniappan K."/>
            <person name="Land M."/>
            <person name="Hauser L."/>
            <person name="Jeffries C.D."/>
            <person name="Detter J.C."/>
            <person name="Han C."/>
            <person name="Tapia R."/>
            <person name="Ngatchou-Djao O.D."/>
            <person name="Rohde M."/>
            <person name="Goker M."/>
            <person name="Spring S."/>
            <person name="Sikorski J."/>
            <person name="Woyke T."/>
            <person name="Bristow J."/>
            <person name="Eisen J.A."/>
            <person name="Markowitz V."/>
            <person name="Hugenholtz P."/>
            <person name="Klenk H.P."/>
            <person name="Kyrpides N.C."/>
        </authorList>
    </citation>
    <scope>NUCLEOTIDE SEQUENCE [LARGE SCALE GENOMIC DNA]</scope>
    <source>
        <strain evidence="11">ATCC 23168 / DSM 4126 / NBRC 15989 / NCIMB 1408 / VKM B-1430 / H-43</strain>
    </source>
</reference>
<dbReference type="GO" id="GO:0008237">
    <property type="term" value="F:metallopeptidase activity"/>
    <property type="evidence" value="ECO:0007669"/>
    <property type="project" value="UniProtKB-KW"/>
</dbReference>
<dbReference type="GO" id="GO:0071555">
    <property type="term" value="P:cell wall organization"/>
    <property type="evidence" value="ECO:0007669"/>
    <property type="project" value="UniProtKB-KW"/>
</dbReference>
<keyword evidence="8" id="KW-0961">Cell wall biogenesis/degradation</keyword>
<protein>
    <recommendedName>
        <fullName evidence="9">D-alanyl-D-alanine dipeptidase</fullName>
        <shortName evidence="9">D-Ala-D-Ala dipeptidase</shortName>
        <ecNumber evidence="9">3.4.13.22</ecNumber>
    </recommendedName>
</protein>
<dbReference type="PANTHER" id="PTHR43126:SF1">
    <property type="entry name" value="D-ALANYL-D-ALANINE DIPEPTIDASE"/>
    <property type="match status" value="1"/>
</dbReference>
<keyword evidence="7 9" id="KW-0482">Metalloprotease</keyword>
<dbReference type="RefSeq" id="WP_013454897.1">
    <property type="nucleotide sequence ID" value="NC_014759.1"/>
</dbReference>
<keyword evidence="3 9" id="KW-0479">Metal-binding</keyword>
<feature type="binding site" evidence="9">
    <location>
        <position position="165"/>
    </location>
    <ligand>
        <name>Zn(2+)</name>
        <dbReference type="ChEBI" id="CHEBI:29105"/>
        <note>catalytic</note>
    </ligand>
</feature>